<sequence length="252" mass="27614">MLFFKRILEVTKSASASDRRGGARYAVKPGFPIKTVLNILGRDEQGHLLQSRDGQGWDWTGRLLDISFSGARMQMPRTVAAMRGDCCHLKIDVQGYEVTVPAKIAHIADRRDSFVFGLSLNTPASASAPAFHQLVELIALGATLQPVRPIQPDDSGYLVEEYAGELGSRLVIWRHLAGRDVAAFEFKLKDCLVRGLAGRNQLECLSGGQEAGARPVSGPKGEEIQRLYQWVVCNLAPAVPADVCEFLRKRAA</sequence>
<evidence type="ECO:0000313" key="2">
    <source>
        <dbReference type="EMBL" id="RXK54954.1"/>
    </source>
</evidence>
<dbReference type="GO" id="GO:0035438">
    <property type="term" value="F:cyclic-di-GMP binding"/>
    <property type="evidence" value="ECO:0007669"/>
    <property type="project" value="InterPro"/>
</dbReference>
<dbReference type="AlphaFoldDB" id="A0A4Q1C7Q3"/>
<comment type="caution">
    <text evidence="2">The sequence shown here is derived from an EMBL/GenBank/DDBJ whole genome shotgun (WGS) entry which is preliminary data.</text>
</comment>
<proteinExistence type="predicted"/>
<organism evidence="2 3">
    <name type="scientific">Oleiharenicola lentus</name>
    <dbReference type="NCBI Taxonomy" id="2508720"/>
    <lineage>
        <taxon>Bacteria</taxon>
        <taxon>Pseudomonadati</taxon>
        <taxon>Verrucomicrobiota</taxon>
        <taxon>Opitutia</taxon>
        <taxon>Opitutales</taxon>
        <taxon>Opitutaceae</taxon>
        <taxon>Oleiharenicola</taxon>
    </lineage>
</organism>
<accession>A0A4Q1C7Q3</accession>
<dbReference type="Gene3D" id="2.40.10.220">
    <property type="entry name" value="predicted glycosyltransferase like domains"/>
    <property type="match status" value="1"/>
</dbReference>
<gene>
    <name evidence="2" type="ORF">ESB00_03385</name>
</gene>
<protein>
    <submittedName>
        <fullName evidence="2">PilZ domain-containing protein</fullName>
    </submittedName>
</protein>
<evidence type="ECO:0000259" key="1">
    <source>
        <dbReference type="Pfam" id="PF07238"/>
    </source>
</evidence>
<dbReference type="InterPro" id="IPR009875">
    <property type="entry name" value="PilZ_domain"/>
</dbReference>
<dbReference type="RefSeq" id="WP_129046319.1">
    <property type="nucleotide sequence ID" value="NZ_SDHX01000001.1"/>
</dbReference>
<dbReference type="Proteomes" id="UP000290218">
    <property type="component" value="Unassembled WGS sequence"/>
</dbReference>
<keyword evidence="3" id="KW-1185">Reference proteome</keyword>
<reference evidence="2 3" key="1">
    <citation type="submission" date="2019-01" db="EMBL/GenBank/DDBJ databases">
        <title>Lacunisphaera sp. strain TWA-58.</title>
        <authorList>
            <person name="Chen W.-M."/>
        </authorList>
    </citation>
    <scope>NUCLEOTIDE SEQUENCE [LARGE SCALE GENOMIC DNA]</scope>
    <source>
        <strain evidence="2 3">TWA-58</strain>
    </source>
</reference>
<dbReference type="Pfam" id="PF07238">
    <property type="entry name" value="PilZ"/>
    <property type="match status" value="1"/>
</dbReference>
<dbReference type="OrthoDB" id="9827881at2"/>
<dbReference type="SUPFAM" id="SSF141371">
    <property type="entry name" value="PilZ domain-like"/>
    <property type="match status" value="1"/>
</dbReference>
<dbReference type="EMBL" id="SDHX01000001">
    <property type="protein sequence ID" value="RXK54954.1"/>
    <property type="molecule type" value="Genomic_DNA"/>
</dbReference>
<feature type="domain" description="PilZ" evidence="1">
    <location>
        <begin position="54"/>
        <end position="134"/>
    </location>
</feature>
<name>A0A4Q1C7Q3_9BACT</name>
<evidence type="ECO:0000313" key="3">
    <source>
        <dbReference type="Proteomes" id="UP000290218"/>
    </source>
</evidence>